<dbReference type="PANTHER" id="PTHR36456">
    <property type="entry name" value="UPF0232 PROTEIN SCO3875"/>
    <property type="match status" value="1"/>
</dbReference>
<dbReference type="InterPro" id="IPR007922">
    <property type="entry name" value="DciA-like"/>
</dbReference>
<dbReference type="AlphaFoldDB" id="A0A382H5F4"/>
<gene>
    <name evidence="1" type="ORF">METZ01_LOCUS234867</name>
</gene>
<dbReference type="PANTHER" id="PTHR36456:SF1">
    <property type="entry name" value="UPF0232 PROTEIN SCO3875"/>
    <property type="match status" value="1"/>
</dbReference>
<organism evidence="1">
    <name type="scientific">marine metagenome</name>
    <dbReference type="NCBI Taxonomy" id="408172"/>
    <lineage>
        <taxon>unclassified sequences</taxon>
        <taxon>metagenomes</taxon>
        <taxon>ecological metagenomes</taxon>
    </lineage>
</organism>
<accession>A0A382H5F4</accession>
<proteinExistence type="predicted"/>
<reference evidence="1" key="1">
    <citation type="submission" date="2018-05" db="EMBL/GenBank/DDBJ databases">
        <authorList>
            <person name="Lanie J.A."/>
            <person name="Ng W.-L."/>
            <person name="Kazmierczak K.M."/>
            <person name="Andrzejewski T.M."/>
            <person name="Davidsen T.M."/>
            <person name="Wayne K.J."/>
            <person name="Tettelin H."/>
            <person name="Glass J.I."/>
            <person name="Rusch D."/>
            <person name="Podicherti R."/>
            <person name="Tsui H.-C.T."/>
            <person name="Winkler M.E."/>
        </authorList>
    </citation>
    <scope>NUCLEOTIDE SEQUENCE</scope>
</reference>
<dbReference type="EMBL" id="UINC01059046">
    <property type="protein sequence ID" value="SVB82013.1"/>
    <property type="molecule type" value="Genomic_DNA"/>
</dbReference>
<evidence type="ECO:0008006" key="2">
    <source>
        <dbReference type="Google" id="ProtNLM"/>
    </source>
</evidence>
<dbReference type="Pfam" id="PF05258">
    <property type="entry name" value="DciA"/>
    <property type="match status" value="1"/>
</dbReference>
<evidence type="ECO:0000313" key="1">
    <source>
        <dbReference type="EMBL" id="SVB82013.1"/>
    </source>
</evidence>
<sequence>MRNIRRTGGKKKYGAKVPAYERRRVLAQWRGVDLTEQETARTDRAQAAGHVLPKLLESFGMDRRRSEAEIVKVWNHLIDPTVTAHAQPTGINKGTLFVTVDSNVWLSEIVRYRRKEILEQLQTAFSSDMITRISFRVG</sequence>
<protein>
    <recommendedName>
        <fullName evidence="2">DUF721 domain-containing protein</fullName>
    </recommendedName>
</protein>
<name>A0A382H5F4_9ZZZZ</name>